<comment type="similarity">
    <text evidence="1">Belongs to the C/M/P thioester hydrolase family.</text>
</comment>
<protein>
    <submittedName>
        <fullName evidence="5">Uncharacterized protein</fullName>
    </submittedName>
</protein>
<evidence type="ECO:0000259" key="2">
    <source>
        <dbReference type="Pfam" id="PF04775"/>
    </source>
</evidence>
<feature type="domain" description="BAAT/Acyl-CoA thioester hydrolase C-terminal" evidence="3">
    <location>
        <begin position="238"/>
        <end position="456"/>
    </location>
</feature>
<dbReference type="PANTHER" id="PTHR10824">
    <property type="entry name" value="ACYL-COENZYME A THIOESTERASE-RELATED"/>
    <property type="match status" value="1"/>
</dbReference>
<dbReference type="Proteomes" id="UP000887566">
    <property type="component" value="Unplaced"/>
</dbReference>
<dbReference type="GO" id="GO:0006631">
    <property type="term" value="P:fatty acid metabolic process"/>
    <property type="evidence" value="ECO:0007669"/>
    <property type="project" value="TreeGrafter"/>
</dbReference>
<evidence type="ECO:0000256" key="1">
    <source>
        <dbReference type="ARBA" id="ARBA00006538"/>
    </source>
</evidence>
<evidence type="ECO:0000313" key="5">
    <source>
        <dbReference type="WBParaSite" id="PSAMB.scaffold6409size12463.g28491.t1"/>
    </source>
</evidence>
<reference evidence="5" key="1">
    <citation type="submission" date="2022-11" db="UniProtKB">
        <authorList>
            <consortium name="WormBaseParasite"/>
        </authorList>
    </citation>
    <scope>IDENTIFICATION</scope>
</reference>
<dbReference type="InterPro" id="IPR014940">
    <property type="entry name" value="BAAT_C"/>
</dbReference>
<dbReference type="InterPro" id="IPR006862">
    <property type="entry name" value="Thio_Ohase/aa_AcTrfase"/>
</dbReference>
<dbReference type="PIRSF" id="PIRSF016521">
    <property type="entry name" value="Acyl-CoA_hydro"/>
    <property type="match status" value="1"/>
</dbReference>
<proteinExistence type="inferred from homology"/>
<dbReference type="GO" id="GO:0006637">
    <property type="term" value="P:acyl-CoA metabolic process"/>
    <property type="evidence" value="ECO:0007669"/>
    <property type="project" value="InterPro"/>
</dbReference>
<dbReference type="Pfam" id="PF04775">
    <property type="entry name" value="Bile_Hydr_Trans"/>
    <property type="match status" value="1"/>
</dbReference>
<dbReference type="Gene3D" id="2.60.40.2240">
    <property type="entry name" value="Acyl-CoA thioester hydrolase/BAAT N-terminal domain"/>
    <property type="match status" value="1"/>
</dbReference>
<organism evidence="4 5">
    <name type="scientific">Plectus sambesii</name>
    <dbReference type="NCBI Taxonomy" id="2011161"/>
    <lineage>
        <taxon>Eukaryota</taxon>
        <taxon>Metazoa</taxon>
        <taxon>Ecdysozoa</taxon>
        <taxon>Nematoda</taxon>
        <taxon>Chromadorea</taxon>
        <taxon>Plectida</taxon>
        <taxon>Plectina</taxon>
        <taxon>Plectoidea</taxon>
        <taxon>Plectidae</taxon>
        <taxon>Plectus</taxon>
    </lineage>
</organism>
<dbReference type="SUPFAM" id="SSF53474">
    <property type="entry name" value="alpha/beta-Hydrolases"/>
    <property type="match status" value="1"/>
</dbReference>
<name>A0A914X809_9BILA</name>
<keyword evidence="4" id="KW-1185">Reference proteome</keyword>
<dbReference type="GO" id="GO:0047617">
    <property type="term" value="F:fatty acyl-CoA hydrolase activity"/>
    <property type="evidence" value="ECO:0007669"/>
    <property type="project" value="TreeGrafter"/>
</dbReference>
<dbReference type="Gene3D" id="3.40.50.1820">
    <property type="entry name" value="alpha/beta hydrolase"/>
    <property type="match status" value="1"/>
</dbReference>
<accession>A0A914X809</accession>
<dbReference type="WBParaSite" id="PSAMB.scaffold6409size12463.g28491.t1">
    <property type="protein sequence ID" value="PSAMB.scaffold6409size12463.g28491.t1"/>
    <property type="gene ID" value="PSAMB.scaffold6409size12463.g28491"/>
</dbReference>
<sequence>MSSPAIKITPNFAIFDEIVNVEVSNLPPNAPVTIDCSIIFYKIVYIGYGHFFADNNGIVNAGSFASHGGTWTGIKPMGLFTSMINFKSQHGAPRFVIVGDARKVVTFTVQAWKGHLTTDELQGLHARHAMMQTHRTYPNCGNLFHQQFLCDATVDRTYCHPDVKRIPIRVDHLSYKIRGVLFVPPGSGPFPGILDIASGAGRVEENRPALFARHGFITLALAYFFYEDLPKHHTLFEDMRLFDAAIDWLAGHELVQPGGVGMIGLSLATMPIMTAVVRNAKIASAICINGAFIWPTDGNVTNLYYETRKAEGMSMISAIGTQEFANGMLARKVGGKPNVPRPLLTHSHDNHIMLLFGEGERSILIDEVTDDIIDQWHRSGKKNIRKVIVPGEGHIIEPPYMALCTTTKGTNDGLPEDNWGYMAMPYLIDWGGDHANHEENSVFAWKTILDCFRSTLPSRRENAKL</sequence>
<dbReference type="AlphaFoldDB" id="A0A914X809"/>
<dbReference type="InterPro" id="IPR016662">
    <property type="entry name" value="Acyl-CoA_thioEstase_long-chain"/>
</dbReference>
<evidence type="ECO:0000259" key="3">
    <source>
        <dbReference type="Pfam" id="PF08840"/>
    </source>
</evidence>
<dbReference type="Pfam" id="PF08840">
    <property type="entry name" value="BAAT_C"/>
    <property type="match status" value="1"/>
</dbReference>
<feature type="domain" description="Acyl-CoA thioester hydrolase/bile acid-CoA amino acid N-acetyltransferase" evidence="2">
    <location>
        <begin position="16"/>
        <end position="169"/>
    </location>
</feature>
<dbReference type="InterPro" id="IPR029058">
    <property type="entry name" value="AB_hydrolase_fold"/>
</dbReference>
<dbReference type="PANTHER" id="PTHR10824:SF4">
    <property type="entry name" value="ACYL-COENZYME A THIOESTERASE 1-LIKE"/>
    <property type="match status" value="1"/>
</dbReference>
<dbReference type="InterPro" id="IPR042490">
    <property type="entry name" value="Thio_Ohase/BAAT_N"/>
</dbReference>
<evidence type="ECO:0000313" key="4">
    <source>
        <dbReference type="Proteomes" id="UP000887566"/>
    </source>
</evidence>